<keyword evidence="3" id="KW-1185">Reference proteome</keyword>
<dbReference type="CDD" id="cd14727">
    <property type="entry name" value="ChanN-like"/>
    <property type="match status" value="1"/>
</dbReference>
<evidence type="ECO:0000313" key="3">
    <source>
        <dbReference type="Proteomes" id="UP001589891"/>
    </source>
</evidence>
<dbReference type="RefSeq" id="WP_376948051.1">
    <property type="nucleotide sequence ID" value="NZ_CP171449.1"/>
</dbReference>
<dbReference type="InterPro" id="IPR007314">
    <property type="entry name" value="Cofac_haem-bd_dom"/>
</dbReference>
<reference evidence="2 3" key="1">
    <citation type="submission" date="2024-09" db="EMBL/GenBank/DDBJ databases">
        <authorList>
            <person name="Sun Q."/>
            <person name="Mori K."/>
        </authorList>
    </citation>
    <scope>NUCLEOTIDE SEQUENCE [LARGE SCALE GENOMIC DNA]</scope>
    <source>
        <strain evidence="2 3">NCAIM B.01794</strain>
    </source>
</reference>
<dbReference type="Proteomes" id="UP001589891">
    <property type="component" value="Unassembled WGS sequence"/>
</dbReference>
<comment type="caution">
    <text evidence="2">The sequence shown here is derived from an EMBL/GenBank/DDBJ whole genome shotgun (WGS) entry which is preliminary data.</text>
</comment>
<dbReference type="Gene3D" id="1.10.8.760">
    <property type="entry name" value="Haem-binding uptake, Tiki superfamily, ChaN, domain 2"/>
    <property type="match status" value="1"/>
</dbReference>
<dbReference type="PIRSF" id="PIRSF020419">
    <property type="entry name" value="Fe_uptake_reg_CjrA_prd"/>
    <property type="match status" value="1"/>
</dbReference>
<keyword evidence="2" id="KW-0449">Lipoprotein</keyword>
<evidence type="ECO:0000313" key="2">
    <source>
        <dbReference type="EMBL" id="MFC0711267.1"/>
    </source>
</evidence>
<name>A0ABV6SNZ8_AZOPA</name>
<organism evidence="2 3">
    <name type="scientific">Azorhizophilus paspali</name>
    <name type="common">Azotobacter paspali</name>
    <dbReference type="NCBI Taxonomy" id="69963"/>
    <lineage>
        <taxon>Bacteria</taxon>
        <taxon>Pseudomonadati</taxon>
        <taxon>Pseudomonadota</taxon>
        <taxon>Gammaproteobacteria</taxon>
        <taxon>Pseudomonadales</taxon>
        <taxon>Pseudomonadaceae</taxon>
        <taxon>Azorhizophilus</taxon>
    </lineage>
</organism>
<dbReference type="Pfam" id="PF04187">
    <property type="entry name" value="Cofac_haem_bdg"/>
    <property type="match status" value="1"/>
</dbReference>
<proteinExistence type="predicted"/>
<dbReference type="EMBL" id="JBHLSS010000110">
    <property type="protein sequence ID" value="MFC0711267.1"/>
    <property type="molecule type" value="Genomic_DNA"/>
</dbReference>
<dbReference type="PROSITE" id="PS51257">
    <property type="entry name" value="PROKAR_LIPOPROTEIN"/>
    <property type="match status" value="1"/>
</dbReference>
<dbReference type="Gene3D" id="3.40.50.11550">
    <property type="match status" value="1"/>
</dbReference>
<sequence length="308" mass="33685">MRSFLFVCLILLVACRSLPPLPDWQVERTRQENGPGTILDLRSGASLTPEQLVERLASAPRLLVGEKHDNPDHHVLQSWLLEALAGRRAQGSLLLEMLEPDQQARVTATQAAFAAGRAPEDLPAALAWRQGWDWALYGPLLRYALAQPYPLLAANLDRQEMSRIYAERPELSGPASNDARVREALLAQIGASHCGQLPASQLPAMLAVQQQRDRRMAERLLAAPQPALLLAGAYHVRRDLGVPLHLADLGGASGSIVLLLAEVGDVVEAKAADYVWYTPATQLRDYCAEMRATGEQAKKDPAEPGRKP</sequence>
<protein>
    <submittedName>
        <fullName evidence="2">ChaN family lipoprotein</fullName>
    </submittedName>
</protein>
<gene>
    <name evidence="2" type="ORF">ACFFGX_17510</name>
</gene>
<accession>A0ABV6SNZ8</accession>
<feature type="domain" description="Haem-binding uptake Tiki superfamily ChaN" evidence="1">
    <location>
        <begin position="52"/>
        <end position="246"/>
    </location>
</feature>
<dbReference type="InterPro" id="IPR016773">
    <property type="entry name" value="Fe3_uptake_reg_CjrA_prd"/>
</dbReference>
<evidence type="ECO:0000259" key="1">
    <source>
        <dbReference type="Pfam" id="PF04187"/>
    </source>
</evidence>
<dbReference type="SUPFAM" id="SSF159501">
    <property type="entry name" value="EreA/ChaN-like"/>
    <property type="match status" value="1"/>
</dbReference>